<dbReference type="Gene3D" id="1.10.530.10">
    <property type="match status" value="1"/>
</dbReference>
<dbReference type="InterPro" id="IPR036689">
    <property type="entry name" value="ESAT-6-like_sf"/>
</dbReference>
<evidence type="ECO:0000313" key="3">
    <source>
        <dbReference type="EMBL" id="MFD1542276.1"/>
    </source>
</evidence>
<feature type="domain" description="Transglycosylase SLT" evidence="2">
    <location>
        <begin position="298"/>
        <end position="371"/>
    </location>
</feature>
<dbReference type="Gene3D" id="1.10.287.1060">
    <property type="entry name" value="ESAT-6-like"/>
    <property type="match status" value="1"/>
</dbReference>
<dbReference type="InterPro" id="IPR010310">
    <property type="entry name" value="T7SS_ESAT-6-like"/>
</dbReference>
<dbReference type="InterPro" id="IPR023346">
    <property type="entry name" value="Lysozyme-like_dom_sf"/>
</dbReference>
<keyword evidence="1" id="KW-0175">Coiled coil</keyword>
<comment type="caution">
    <text evidence="3">The sequence shown here is derived from an EMBL/GenBank/DDBJ whole genome shotgun (WGS) entry which is preliminary data.</text>
</comment>
<accession>A0ABW4GJ44</accession>
<name>A0ABW4GJ44_9ACTN</name>
<dbReference type="EMBL" id="JBHUCM010000031">
    <property type="protein sequence ID" value="MFD1542276.1"/>
    <property type="molecule type" value="Genomic_DNA"/>
</dbReference>
<dbReference type="SUPFAM" id="SSF53955">
    <property type="entry name" value="Lysozyme-like"/>
    <property type="match status" value="1"/>
</dbReference>
<dbReference type="Proteomes" id="UP001597097">
    <property type="component" value="Unassembled WGS sequence"/>
</dbReference>
<protein>
    <submittedName>
        <fullName evidence="3">WXG100 family type VII secretion target</fullName>
    </submittedName>
</protein>
<feature type="coiled-coil region" evidence="1">
    <location>
        <begin position="150"/>
        <end position="177"/>
    </location>
</feature>
<keyword evidence="4" id="KW-1185">Reference proteome</keyword>
<dbReference type="CDD" id="cd13402">
    <property type="entry name" value="LT_TF-like"/>
    <property type="match status" value="1"/>
</dbReference>
<organism evidence="3 4">
    <name type="scientific">Nonomuraea guangzhouensis</name>
    <dbReference type="NCBI Taxonomy" id="1291555"/>
    <lineage>
        <taxon>Bacteria</taxon>
        <taxon>Bacillati</taxon>
        <taxon>Actinomycetota</taxon>
        <taxon>Actinomycetes</taxon>
        <taxon>Streptosporangiales</taxon>
        <taxon>Streptosporangiaceae</taxon>
        <taxon>Nonomuraea</taxon>
    </lineage>
</organism>
<sequence length="387" mass="40691">MSGVSDLPGGDRLAALLTKVTGNPQAIRNTAGAWRAAAGHVTRSTNSLTKAVGEVDKAWQGGSADAFTKYMNAYPRASTDLNEALTACADALDKAATSLEDAHGKVNALCQDAVERAATYKTQYAKLNPKATAQDAEAALARTTIVSGNVTQAESLVEKAEGDLEDAKKALAKQLGADAGFGFFTKVPLPDGADFEAGDHKVEWVRTPFDDKRTTLESAGAAGGSDGGGASGGAGYAYSGGVSSAGNTPAPKPEVVAWIKEALRVIKSPEMAAELRKRGLLDKLQDLDPNDPKAIERIWAIIHHESGGNPSAINNWDINAKNGVPSQGLMQTIPPTFDHNSLPGYKQILEPVDNIIAGVLYTYDRYGSLANHPGIESMEQGGPYRPY</sequence>
<evidence type="ECO:0000313" key="4">
    <source>
        <dbReference type="Proteomes" id="UP001597097"/>
    </source>
</evidence>
<proteinExistence type="predicted"/>
<dbReference type="RefSeq" id="WP_378623743.1">
    <property type="nucleotide sequence ID" value="NZ_JBHUCM010000031.1"/>
</dbReference>
<reference evidence="4" key="1">
    <citation type="journal article" date="2019" name="Int. J. Syst. Evol. Microbiol.">
        <title>The Global Catalogue of Microorganisms (GCM) 10K type strain sequencing project: providing services to taxonomists for standard genome sequencing and annotation.</title>
        <authorList>
            <consortium name="The Broad Institute Genomics Platform"/>
            <consortium name="The Broad Institute Genome Sequencing Center for Infectious Disease"/>
            <person name="Wu L."/>
            <person name="Ma J."/>
        </authorList>
    </citation>
    <scope>NUCLEOTIDE SEQUENCE [LARGE SCALE GENOMIC DNA]</scope>
    <source>
        <strain evidence="4">CGMCC 1.15399</strain>
    </source>
</reference>
<evidence type="ECO:0000259" key="2">
    <source>
        <dbReference type="Pfam" id="PF01464"/>
    </source>
</evidence>
<dbReference type="InterPro" id="IPR008258">
    <property type="entry name" value="Transglycosylase_SLT_dom_1"/>
</dbReference>
<dbReference type="SUPFAM" id="SSF140453">
    <property type="entry name" value="EsxAB dimer-like"/>
    <property type="match status" value="1"/>
</dbReference>
<dbReference type="Pfam" id="PF01464">
    <property type="entry name" value="SLT"/>
    <property type="match status" value="1"/>
</dbReference>
<gene>
    <name evidence="3" type="ORF">ACFSJ0_34855</name>
</gene>
<dbReference type="Pfam" id="PF06013">
    <property type="entry name" value="WXG100"/>
    <property type="match status" value="1"/>
</dbReference>
<evidence type="ECO:0000256" key="1">
    <source>
        <dbReference type="SAM" id="Coils"/>
    </source>
</evidence>